<evidence type="ECO:0000256" key="1">
    <source>
        <dbReference type="SAM" id="Phobius"/>
    </source>
</evidence>
<gene>
    <name evidence="2" type="ORF">A6R68_20357</name>
</gene>
<keyword evidence="1" id="KW-0472">Membrane</keyword>
<protein>
    <recommendedName>
        <fullName evidence="4">G-protein coupled receptors family 1 profile domain-containing protein</fullName>
    </recommendedName>
</protein>
<name>A0A1A6HT49_NEOLE</name>
<evidence type="ECO:0000313" key="3">
    <source>
        <dbReference type="Proteomes" id="UP000092124"/>
    </source>
</evidence>
<comment type="caution">
    <text evidence="2">The sequence shown here is derived from an EMBL/GenBank/DDBJ whole genome shotgun (WGS) entry which is preliminary data.</text>
</comment>
<keyword evidence="3" id="KW-1185">Reference proteome</keyword>
<proteinExistence type="predicted"/>
<reference evidence="2 3" key="1">
    <citation type="submission" date="2016-06" db="EMBL/GenBank/DDBJ databases">
        <title>The Draft Genome Sequence and Annotation of the Desert Woodrat Neotoma lepida.</title>
        <authorList>
            <person name="Campbell M."/>
            <person name="Oakeson K.F."/>
            <person name="Yandell M."/>
            <person name="Halpert J.R."/>
            <person name="Dearing D."/>
        </authorList>
    </citation>
    <scope>NUCLEOTIDE SEQUENCE [LARGE SCALE GENOMIC DNA]</scope>
    <source>
        <strain evidence="2">417</strain>
        <tissue evidence="2">Liver</tissue>
    </source>
</reference>
<dbReference type="Proteomes" id="UP000092124">
    <property type="component" value="Unassembled WGS sequence"/>
</dbReference>
<feature type="transmembrane region" description="Helical" evidence="1">
    <location>
        <begin position="77"/>
        <end position="101"/>
    </location>
</feature>
<dbReference type="STRING" id="56216.A0A1A6HT49"/>
<evidence type="ECO:0008006" key="4">
    <source>
        <dbReference type="Google" id="ProtNLM"/>
    </source>
</evidence>
<dbReference type="EMBL" id="LZPO01015026">
    <property type="protein sequence ID" value="OBS81441.1"/>
    <property type="molecule type" value="Genomic_DNA"/>
</dbReference>
<feature type="non-terminal residue" evidence="2">
    <location>
        <position position="1"/>
    </location>
</feature>
<dbReference type="AlphaFoldDB" id="A0A1A6HT49"/>
<evidence type="ECO:0000313" key="2">
    <source>
        <dbReference type="EMBL" id="OBS81441.1"/>
    </source>
</evidence>
<keyword evidence="1" id="KW-1133">Transmembrane helix</keyword>
<sequence>ICYTCAITPKMLQNFMVAENSLSFERCEMQLFVFATFEINDCYSMAAMTALYICSPSTSPASSITFTLIFSQFSPCLVPMLTLIVFVVFNLLFTDVCYYLLLHHGYHPKDVLYCQEEESFLHLCLLTDSSHYFSWNNCFCVRMASF</sequence>
<accession>A0A1A6HT49</accession>
<organism evidence="2 3">
    <name type="scientific">Neotoma lepida</name>
    <name type="common">Desert woodrat</name>
    <dbReference type="NCBI Taxonomy" id="56216"/>
    <lineage>
        <taxon>Eukaryota</taxon>
        <taxon>Metazoa</taxon>
        <taxon>Chordata</taxon>
        <taxon>Craniata</taxon>
        <taxon>Vertebrata</taxon>
        <taxon>Euteleostomi</taxon>
        <taxon>Mammalia</taxon>
        <taxon>Eutheria</taxon>
        <taxon>Euarchontoglires</taxon>
        <taxon>Glires</taxon>
        <taxon>Rodentia</taxon>
        <taxon>Myomorpha</taxon>
        <taxon>Muroidea</taxon>
        <taxon>Cricetidae</taxon>
        <taxon>Neotominae</taxon>
        <taxon>Neotoma</taxon>
    </lineage>
</organism>
<keyword evidence="1" id="KW-0812">Transmembrane</keyword>